<dbReference type="Proteomes" id="UP000298493">
    <property type="component" value="Unassembled WGS sequence"/>
</dbReference>
<dbReference type="EMBL" id="SNSC02000002">
    <property type="protein sequence ID" value="TID26375.1"/>
    <property type="molecule type" value="Genomic_DNA"/>
</dbReference>
<keyword evidence="2" id="KW-0648">Protein biosynthesis</keyword>
<evidence type="ECO:0000313" key="2">
    <source>
        <dbReference type="EMBL" id="TID26375.1"/>
    </source>
</evidence>
<accession>A0A4Z1PQI2</accession>
<dbReference type="GO" id="GO:0003746">
    <property type="term" value="F:translation elongation factor activity"/>
    <property type="evidence" value="ECO:0007669"/>
    <property type="project" value="UniProtKB-KW"/>
</dbReference>
<feature type="coiled-coil region" evidence="1">
    <location>
        <begin position="9"/>
        <end position="36"/>
    </location>
</feature>
<keyword evidence="2" id="KW-0251">Elongation factor</keyword>
<organism evidence="2 3">
    <name type="scientific">Venturia nashicola</name>
    <dbReference type="NCBI Taxonomy" id="86259"/>
    <lineage>
        <taxon>Eukaryota</taxon>
        <taxon>Fungi</taxon>
        <taxon>Dikarya</taxon>
        <taxon>Ascomycota</taxon>
        <taxon>Pezizomycotina</taxon>
        <taxon>Dothideomycetes</taxon>
        <taxon>Pleosporomycetidae</taxon>
        <taxon>Venturiales</taxon>
        <taxon>Venturiaceae</taxon>
        <taxon>Venturia</taxon>
    </lineage>
</organism>
<dbReference type="OrthoDB" id="3934525at2759"/>
<keyword evidence="1" id="KW-0175">Coiled coil</keyword>
<gene>
    <name evidence="2" type="ORF">E6O75_ATG00868</name>
</gene>
<sequence>MSRLPGSERSTAKNEMETLASQLVRLRGKILEIEEAIFEVARLYSTLPLGLRKDQARLKESDVEVLEACFFDAVESGQKEFWGRIVGQAKWVALWIERGRGWAEGFGAGLEVNVASRAIEVVRGELLGLEMRVKKVRYELLGFSKEERALFGKQRREEREKCMDGVVRFLWFWPGTEGWVQRGFTGVEEERERDLSREAVEFLGLGEAGMMTADEWLDEEVETETEGSGVDIKMEFFEDEDSGVFLERGRDSVDSGMTPERG</sequence>
<reference evidence="2 3" key="1">
    <citation type="submission" date="2019-04" db="EMBL/GenBank/DDBJ databases">
        <title>High contiguity whole genome sequence and gene annotation resource for two Venturia nashicola isolates.</title>
        <authorList>
            <person name="Prokchorchik M."/>
            <person name="Won K."/>
            <person name="Lee Y."/>
            <person name="Choi E.D."/>
            <person name="Segonzac C."/>
            <person name="Sohn K.H."/>
        </authorList>
    </citation>
    <scope>NUCLEOTIDE SEQUENCE [LARGE SCALE GENOMIC DNA]</scope>
    <source>
        <strain evidence="2 3">PRI2</strain>
    </source>
</reference>
<protein>
    <submittedName>
        <fullName evidence="2">Transcription elongation factor</fullName>
    </submittedName>
</protein>
<proteinExistence type="predicted"/>
<keyword evidence="3" id="KW-1185">Reference proteome</keyword>
<name>A0A4Z1PQI2_9PEZI</name>
<evidence type="ECO:0000313" key="3">
    <source>
        <dbReference type="Proteomes" id="UP000298493"/>
    </source>
</evidence>
<evidence type="ECO:0000256" key="1">
    <source>
        <dbReference type="SAM" id="Coils"/>
    </source>
</evidence>
<comment type="caution">
    <text evidence="2">The sequence shown here is derived from an EMBL/GenBank/DDBJ whole genome shotgun (WGS) entry which is preliminary data.</text>
</comment>
<dbReference type="AlphaFoldDB" id="A0A4Z1PQI2"/>